<protein>
    <submittedName>
        <fullName evidence="2">Uncharacterized protein</fullName>
    </submittedName>
</protein>
<dbReference type="AlphaFoldDB" id="A0A3Q3EU17"/>
<sequence>MSSKGGGTALTRRNYRLASDTDKPRSTGMKTPPQSTDQLQSTHLSDHAATIYTSVRPPQQLQSTHLS</sequence>
<dbReference type="STRING" id="56723.ENSLBEP00000010888"/>
<name>A0A3Q3EU17_9LABR</name>
<evidence type="ECO:0000256" key="1">
    <source>
        <dbReference type="SAM" id="MobiDB-lite"/>
    </source>
</evidence>
<keyword evidence="3" id="KW-1185">Reference proteome</keyword>
<dbReference type="Ensembl" id="ENSLBET00000011468.1">
    <property type="protein sequence ID" value="ENSLBEP00000010888.1"/>
    <property type="gene ID" value="ENSLBEG00000008419.1"/>
</dbReference>
<evidence type="ECO:0000313" key="2">
    <source>
        <dbReference type="Ensembl" id="ENSLBEP00000010888.1"/>
    </source>
</evidence>
<accession>A0A3Q3EU17</accession>
<feature type="compositionally biased region" description="Polar residues" evidence="1">
    <location>
        <begin position="28"/>
        <end position="43"/>
    </location>
</feature>
<reference evidence="2" key="1">
    <citation type="submission" date="2025-08" db="UniProtKB">
        <authorList>
            <consortium name="Ensembl"/>
        </authorList>
    </citation>
    <scope>IDENTIFICATION</scope>
</reference>
<feature type="region of interest" description="Disordered" evidence="1">
    <location>
        <begin position="1"/>
        <end position="43"/>
    </location>
</feature>
<proteinExistence type="predicted"/>
<dbReference type="InParanoid" id="A0A3Q3EU17"/>
<reference evidence="2" key="2">
    <citation type="submission" date="2025-09" db="UniProtKB">
        <authorList>
            <consortium name="Ensembl"/>
        </authorList>
    </citation>
    <scope>IDENTIFICATION</scope>
</reference>
<evidence type="ECO:0000313" key="3">
    <source>
        <dbReference type="Proteomes" id="UP000261660"/>
    </source>
</evidence>
<dbReference type="Proteomes" id="UP000261660">
    <property type="component" value="Unplaced"/>
</dbReference>
<organism evidence="2 3">
    <name type="scientific">Labrus bergylta</name>
    <name type="common">ballan wrasse</name>
    <dbReference type="NCBI Taxonomy" id="56723"/>
    <lineage>
        <taxon>Eukaryota</taxon>
        <taxon>Metazoa</taxon>
        <taxon>Chordata</taxon>
        <taxon>Craniata</taxon>
        <taxon>Vertebrata</taxon>
        <taxon>Euteleostomi</taxon>
        <taxon>Actinopterygii</taxon>
        <taxon>Neopterygii</taxon>
        <taxon>Teleostei</taxon>
        <taxon>Neoteleostei</taxon>
        <taxon>Acanthomorphata</taxon>
        <taxon>Eupercaria</taxon>
        <taxon>Labriformes</taxon>
        <taxon>Labridae</taxon>
        <taxon>Labrus</taxon>
    </lineage>
</organism>